<evidence type="ECO:0000256" key="1">
    <source>
        <dbReference type="SAM" id="MobiDB-lite"/>
    </source>
</evidence>
<proteinExistence type="predicted"/>
<accession>A0A2Z6MZF8</accession>
<keyword evidence="3" id="KW-1185">Reference proteome</keyword>
<sequence length="54" mass="6125">MKRWLTQPPSMASKQNYGGSDETHLKNAGSRTTQGWIYILKKAVKVRETEDDDG</sequence>
<organism evidence="2 3">
    <name type="scientific">Trifolium subterraneum</name>
    <name type="common">Subterranean clover</name>
    <dbReference type="NCBI Taxonomy" id="3900"/>
    <lineage>
        <taxon>Eukaryota</taxon>
        <taxon>Viridiplantae</taxon>
        <taxon>Streptophyta</taxon>
        <taxon>Embryophyta</taxon>
        <taxon>Tracheophyta</taxon>
        <taxon>Spermatophyta</taxon>
        <taxon>Magnoliopsida</taxon>
        <taxon>eudicotyledons</taxon>
        <taxon>Gunneridae</taxon>
        <taxon>Pentapetalae</taxon>
        <taxon>rosids</taxon>
        <taxon>fabids</taxon>
        <taxon>Fabales</taxon>
        <taxon>Fabaceae</taxon>
        <taxon>Papilionoideae</taxon>
        <taxon>50 kb inversion clade</taxon>
        <taxon>NPAAA clade</taxon>
        <taxon>Hologalegina</taxon>
        <taxon>IRL clade</taxon>
        <taxon>Trifolieae</taxon>
        <taxon>Trifolium</taxon>
    </lineage>
</organism>
<evidence type="ECO:0000313" key="3">
    <source>
        <dbReference type="Proteomes" id="UP000242715"/>
    </source>
</evidence>
<evidence type="ECO:0000313" key="2">
    <source>
        <dbReference type="EMBL" id="GAU29085.1"/>
    </source>
</evidence>
<dbReference type="Proteomes" id="UP000242715">
    <property type="component" value="Unassembled WGS sequence"/>
</dbReference>
<gene>
    <name evidence="2" type="ORF">TSUD_58510</name>
</gene>
<feature type="region of interest" description="Disordered" evidence="1">
    <location>
        <begin position="1"/>
        <end position="29"/>
    </location>
</feature>
<feature type="compositionally biased region" description="Polar residues" evidence="1">
    <location>
        <begin position="7"/>
        <end position="18"/>
    </location>
</feature>
<dbReference type="AlphaFoldDB" id="A0A2Z6MZF8"/>
<name>A0A2Z6MZF8_TRISU</name>
<protein>
    <submittedName>
        <fullName evidence="2">Uncharacterized protein</fullName>
    </submittedName>
</protein>
<reference evidence="3" key="1">
    <citation type="journal article" date="2017" name="Front. Plant Sci.">
        <title>Climate Clever Clovers: New Paradigm to Reduce the Environmental Footprint of Ruminants by Breeding Low Methanogenic Forages Utilizing Haplotype Variation.</title>
        <authorList>
            <person name="Kaur P."/>
            <person name="Appels R."/>
            <person name="Bayer P.E."/>
            <person name="Keeble-Gagnere G."/>
            <person name="Wang J."/>
            <person name="Hirakawa H."/>
            <person name="Shirasawa K."/>
            <person name="Vercoe P."/>
            <person name="Stefanova K."/>
            <person name="Durmic Z."/>
            <person name="Nichols P."/>
            <person name="Revell C."/>
            <person name="Isobe S.N."/>
            <person name="Edwards D."/>
            <person name="Erskine W."/>
        </authorList>
    </citation>
    <scope>NUCLEOTIDE SEQUENCE [LARGE SCALE GENOMIC DNA]</scope>
    <source>
        <strain evidence="3">cv. Daliak</strain>
    </source>
</reference>
<dbReference type="EMBL" id="DF973388">
    <property type="protein sequence ID" value="GAU29085.1"/>
    <property type="molecule type" value="Genomic_DNA"/>
</dbReference>